<dbReference type="SUPFAM" id="SSF52540">
    <property type="entry name" value="P-loop containing nucleoside triphosphate hydrolases"/>
    <property type="match status" value="2"/>
</dbReference>
<dbReference type="PANTHER" id="PTHR10799">
    <property type="entry name" value="SNF2/RAD54 HELICASE FAMILY"/>
    <property type="match status" value="1"/>
</dbReference>
<keyword evidence="2" id="KW-0862">Zinc</keyword>
<keyword evidence="6" id="KW-0067">ATP-binding</keyword>
<dbReference type="InterPro" id="IPR027417">
    <property type="entry name" value="P-loop_NTPase"/>
</dbReference>
<dbReference type="PROSITE" id="PS50966">
    <property type="entry name" value="ZF_SWIM"/>
    <property type="match status" value="1"/>
</dbReference>
<dbReference type="Pfam" id="PF00271">
    <property type="entry name" value="Helicase_C"/>
    <property type="match status" value="1"/>
</dbReference>
<evidence type="ECO:0000313" key="7">
    <source>
        <dbReference type="Proteomes" id="UP001172731"/>
    </source>
</evidence>
<evidence type="ECO:0000313" key="6">
    <source>
        <dbReference type="EMBL" id="MDN4463204.1"/>
    </source>
</evidence>
<feature type="domain" description="Helicase ATP-binding" evidence="4">
    <location>
        <begin position="627"/>
        <end position="790"/>
    </location>
</feature>
<dbReference type="Gene3D" id="3.40.50.10810">
    <property type="entry name" value="Tandem AAA-ATPase domain"/>
    <property type="match status" value="1"/>
</dbReference>
<dbReference type="PROSITE" id="PS51194">
    <property type="entry name" value="HELICASE_CTER"/>
    <property type="match status" value="1"/>
</dbReference>
<dbReference type="Pfam" id="PF00176">
    <property type="entry name" value="SNF2-rel_dom"/>
    <property type="match status" value="1"/>
</dbReference>
<keyword evidence="6" id="KW-0347">Helicase</keyword>
<keyword evidence="2" id="KW-0479">Metal-binding</keyword>
<keyword evidence="2" id="KW-0863">Zinc-finger</keyword>
<dbReference type="Gene3D" id="3.40.50.300">
    <property type="entry name" value="P-loop containing nucleotide triphosphate hydrolases"/>
    <property type="match status" value="1"/>
</dbReference>
<dbReference type="InterPro" id="IPR038718">
    <property type="entry name" value="SNF2-like_sf"/>
</dbReference>
<feature type="domain" description="SWIM-type" evidence="3">
    <location>
        <begin position="60"/>
        <end position="94"/>
    </location>
</feature>
<dbReference type="InterPro" id="IPR049730">
    <property type="entry name" value="SNF2/RAD54-like_C"/>
</dbReference>
<keyword evidence="7" id="KW-1185">Reference proteome</keyword>
<proteinExistence type="predicted"/>
<dbReference type="EMBL" id="JAHWXI010000001">
    <property type="protein sequence ID" value="MDN4463204.1"/>
    <property type="molecule type" value="Genomic_DNA"/>
</dbReference>
<keyword evidence="6" id="KW-0547">Nucleotide-binding</keyword>
<dbReference type="SMART" id="SM00490">
    <property type="entry name" value="HELICc"/>
    <property type="match status" value="1"/>
</dbReference>
<evidence type="ECO:0000259" key="5">
    <source>
        <dbReference type="PROSITE" id="PS51194"/>
    </source>
</evidence>
<evidence type="ECO:0000256" key="1">
    <source>
        <dbReference type="ARBA" id="ARBA00022801"/>
    </source>
</evidence>
<sequence length="1074" mass="117640">MNFWESVAHSVAREHVGRGRALLARGWVTLLDIDANEDTAAIDAVVRDVATRGGDEVMVVSFSVDTSSGMFESYCSCGEAPECSHIAAVLLCAGAPDAANAATPASPLSGPPATPDWVRALEGVLPPRQTAAGEHTELCLFISLDDGAPQRWQRTQRPPSLRVRPGVRGARGAWIKGSAQWGRLAYLAADPDAVELLEELGSLSGEPGDGWGYRYSHDEWVSLDRLPSRTLWSLFDDLRASGVAIVSPGKQQHPVRFDGEPVTAQITVVERDGRLSVGGGLVTDDGARWPHETPLLLIGSPAIAVAQMSSAGTADERVILHRLTAPAGRAVTEMIRQPEALSIGRDERDRFERDYLPRLQMLAPVASPDGSYDVPRPPQTTLELHVEHAERQAHLTWTWNRVPSRPDPAREAAIIDAVRAAAGIRSGIVMRDAADDQRPPDQILRGTDAVLFVAETLPALREVDGLRVSENSEPESYRAASGTPDVAVSAESGDNDWFDLNVRVSVDGEEIDFATLFTALSVGDPVLVLPSGTYFSLDTPELRRLHDLIAEASALSDRPVERPAVSRYQADLWEELVELGVVARQEVEWWMKVRSLTDQDRLEQAAVPATLRATLRDYQHAGYSWLHFLRTHSLGGILADDMGLGKTLQTITMLERARVDGEITAPFLIVAPTSVVGNWATESARFAPDLAVTTLTATESRRGTTLGDAIAGAHVVVTSYALFRLEFDHYQALPWSGLVLDEAQQIKNPASRGYKCARLLDAPFTLVVTGTPLENNLLELWALVSLACPGLLGGRRSFTEHYRTPIEREQDADRLQTLQRRLRPFLLRRTKELVAAELPPKQEQDLVLTLHPTHQRLYDRRLTRERQRVLSLVEDVDANRFEIFRSLTLLRQLALAPDLVDEGDAPSAKLDALVDLLKEAASEGHRALVLSQFTRFLTRARDAAAAAGLTSQYLDGSTTNRAAVIDRFRTGDDPAFFVSLKAGGVGLNLVEADYVFLLDPWWNPAVEAQAIDRTHRIGQTRPVIVYRMVAKGTVEEKVMALKTTKSQLFARVLDSGAGATPEALTADDIRGLVE</sequence>
<dbReference type="Proteomes" id="UP001172731">
    <property type="component" value="Unassembled WGS sequence"/>
</dbReference>
<dbReference type="GO" id="GO:0004386">
    <property type="term" value="F:helicase activity"/>
    <property type="evidence" value="ECO:0007669"/>
    <property type="project" value="UniProtKB-KW"/>
</dbReference>
<accession>A0ABT8FPK8</accession>
<evidence type="ECO:0000259" key="4">
    <source>
        <dbReference type="PROSITE" id="PS51192"/>
    </source>
</evidence>
<dbReference type="InterPro" id="IPR001650">
    <property type="entry name" value="Helicase_C-like"/>
</dbReference>
<dbReference type="InterPro" id="IPR014001">
    <property type="entry name" value="Helicase_ATP-bd"/>
</dbReference>
<dbReference type="InterPro" id="IPR000330">
    <property type="entry name" value="SNF2_N"/>
</dbReference>
<evidence type="ECO:0000259" key="3">
    <source>
        <dbReference type="PROSITE" id="PS50966"/>
    </source>
</evidence>
<dbReference type="RefSeq" id="WP_301132208.1">
    <property type="nucleotide sequence ID" value="NZ_BAAAUQ010000002.1"/>
</dbReference>
<dbReference type="PROSITE" id="PS51192">
    <property type="entry name" value="HELICASE_ATP_BIND_1"/>
    <property type="match status" value="1"/>
</dbReference>
<comment type="caution">
    <text evidence="6">The sequence shown here is derived from an EMBL/GenBank/DDBJ whole genome shotgun (WGS) entry which is preliminary data.</text>
</comment>
<dbReference type="CDD" id="cd18793">
    <property type="entry name" value="SF2_C_SNF"/>
    <property type="match status" value="1"/>
</dbReference>
<name>A0ABT8FPK8_9MICO</name>
<feature type="domain" description="Helicase C-terminal" evidence="5">
    <location>
        <begin position="909"/>
        <end position="1065"/>
    </location>
</feature>
<reference evidence="6" key="1">
    <citation type="submission" date="2021-06" db="EMBL/GenBank/DDBJ databases">
        <title>Genome-based taxonomic framework of Microbacterium strains isolated from marine environment, the description of four new species and reclassification of four preexisting species.</title>
        <authorList>
            <person name="Lee S.D."/>
            <person name="Kim S.-M."/>
            <person name="Byeon Y.-S."/>
            <person name="Yang H.L."/>
            <person name="Kim I.S."/>
        </authorList>
    </citation>
    <scope>NUCLEOTIDE SEQUENCE</scope>
    <source>
        <strain evidence="6">KACC 20510</strain>
    </source>
</reference>
<dbReference type="SMART" id="SM00487">
    <property type="entry name" value="DEXDc"/>
    <property type="match status" value="1"/>
</dbReference>
<dbReference type="InterPro" id="IPR007527">
    <property type="entry name" value="Znf_SWIM"/>
</dbReference>
<keyword evidence="1" id="KW-0378">Hydrolase</keyword>
<organism evidence="6 7">
    <name type="scientific">Microbacterium aurantiacum</name>
    <dbReference type="NCBI Taxonomy" id="162393"/>
    <lineage>
        <taxon>Bacteria</taxon>
        <taxon>Bacillati</taxon>
        <taxon>Actinomycetota</taxon>
        <taxon>Actinomycetes</taxon>
        <taxon>Micrococcales</taxon>
        <taxon>Microbacteriaceae</taxon>
        <taxon>Microbacterium</taxon>
    </lineage>
</organism>
<gene>
    <name evidence="6" type="ORF">KZC48_02130</name>
</gene>
<protein>
    <submittedName>
        <fullName evidence="6">DEAD/DEAH box helicase</fullName>
    </submittedName>
</protein>
<evidence type="ECO:0000256" key="2">
    <source>
        <dbReference type="PROSITE-ProRule" id="PRU00325"/>
    </source>
</evidence>